<dbReference type="InterPro" id="IPR001000">
    <property type="entry name" value="GH10_dom"/>
</dbReference>
<dbReference type="PANTHER" id="PTHR31490:SF90">
    <property type="entry name" value="ENDO-1,4-BETA-XYLANASE A"/>
    <property type="match status" value="1"/>
</dbReference>
<keyword evidence="1 6" id="KW-0378">Hydrolase</keyword>
<comment type="similarity">
    <text evidence="6">Belongs to the glycosyl hydrolase 10 (cellulase F) family.</text>
</comment>
<dbReference type="PROSITE" id="PS00591">
    <property type="entry name" value="GH10_1"/>
    <property type="match status" value="1"/>
</dbReference>
<evidence type="ECO:0000256" key="2">
    <source>
        <dbReference type="ARBA" id="ARBA00023277"/>
    </source>
</evidence>
<dbReference type="AlphaFoldDB" id="A0AAW7XA47"/>
<dbReference type="PANTHER" id="PTHR31490">
    <property type="entry name" value="GLYCOSYL HYDROLASE"/>
    <property type="match status" value="1"/>
</dbReference>
<evidence type="ECO:0000256" key="3">
    <source>
        <dbReference type="ARBA" id="ARBA00023295"/>
    </source>
</evidence>
<protein>
    <recommendedName>
        <fullName evidence="6">Beta-xylanase</fullName>
        <ecNumber evidence="6">3.2.1.8</ecNumber>
    </recommendedName>
</protein>
<feature type="chain" id="PRO_5043958907" description="Beta-xylanase" evidence="7">
    <location>
        <begin position="26"/>
        <end position="374"/>
    </location>
</feature>
<evidence type="ECO:0000259" key="8">
    <source>
        <dbReference type="PROSITE" id="PS51760"/>
    </source>
</evidence>
<keyword evidence="7" id="KW-0732">Signal</keyword>
<sequence length="374" mass="42371">MKCTRRNIVKAGLLGSAFVALPAVARALPGLATKFRDQFYVGTAVSARSLNAPSGAFAATVAHQFNALTAENAMKPALLQPQMGEWRWQDADAIVKFAEQHKMLMHGHTLVWHSQTPDWFFQNKQGEPADKATLYRRQEEYINAVVGRYKGRVHSWDVVNEAEDEGKGWRKSHWYNICGPEFMERAFRLAHAADPKAHLCYNDYNMHLPQKREFLVKLFKDYIKRGVPIHGVGLQGHVGLDYPSLDELEKTIVAMADLGLKVHITELDVDVLPAPWQLASADISTKFEYDKSLNPYVDGLPDAVNEQLSARYVELFKLFIKHQQHIGRVTFWGVGDGDSWKNNFPVPGRTNYPLLFDRNLKPKPAYNALMALKL</sequence>
<proteinExistence type="inferred from homology"/>
<keyword evidence="3 6" id="KW-0326">Glycosidase</keyword>
<dbReference type="RefSeq" id="WP_303493850.1">
    <property type="nucleotide sequence ID" value="NZ_JAUOPB010000016.1"/>
</dbReference>
<comment type="caution">
    <text evidence="9">The sequence shown here is derived from an EMBL/GenBank/DDBJ whole genome shotgun (WGS) entry which is preliminary data.</text>
</comment>
<evidence type="ECO:0000313" key="10">
    <source>
        <dbReference type="Proteomes" id="UP001169760"/>
    </source>
</evidence>
<dbReference type="GO" id="GO:0000272">
    <property type="term" value="P:polysaccharide catabolic process"/>
    <property type="evidence" value="ECO:0007669"/>
    <property type="project" value="UniProtKB-KW"/>
</dbReference>
<name>A0AAW7XA47_9GAMM</name>
<dbReference type="Proteomes" id="UP001169760">
    <property type="component" value="Unassembled WGS sequence"/>
</dbReference>
<dbReference type="Pfam" id="PF00331">
    <property type="entry name" value="Glyco_hydro_10"/>
    <property type="match status" value="1"/>
</dbReference>
<dbReference type="Gene3D" id="3.20.20.80">
    <property type="entry name" value="Glycosidases"/>
    <property type="match status" value="1"/>
</dbReference>
<evidence type="ECO:0000256" key="6">
    <source>
        <dbReference type="RuleBase" id="RU361174"/>
    </source>
</evidence>
<dbReference type="SUPFAM" id="SSF51445">
    <property type="entry name" value="(Trans)glycosidases"/>
    <property type="match status" value="1"/>
</dbReference>
<evidence type="ECO:0000256" key="1">
    <source>
        <dbReference type="ARBA" id="ARBA00022801"/>
    </source>
</evidence>
<dbReference type="GO" id="GO:0031176">
    <property type="term" value="F:endo-1,4-beta-xylanase activity"/>
    <property type="evidence" value="ECO:0007669"/>
    <property type="project" value="UniProtKB-EC"/>
</dbReference>
<dbReference type="InterPro" id="IPR044846">
    <property type="entry name" value="GH10"/>
</dbReference>
<feature type="domain" description="GH10" evidence="8">
    <location>
        <begin position="25"/>
        <end position="372"/>
    </location>
</feature>
<dbReference type="InterPro" id="IPR017853">
    <property type="entry name" value="GH"/>
</dbReference>
<dbReference type="EC" id="3.2.1.8" evidence="6"/>
<evidence type="ECO:0000256" key="4">
    <source>
        <dbReference type="ARBA" id="ARBA00023326"/>
    </source>
</evidence>
<organism evidence="9 10">
    <name type="scientific">Saccharophagus degradans</name>
    <dbReference type="NCBI Taxonomy" id="86304"/>
    <lineage>
        <taxon>Bacteria</taxon>
        <taxon>Pseudomonadati</taxon>
        <taxon>Pseudomonadota</taxon>
        <taxon>Gammaproteobacteria</taxon>
        <taxon>Cellvibrionales</taxon>
        <taxon>Cellvibrionaceae</taxon>
        <taxon>Saccharophagus</taxon>
    </lineage>
</organism>
<dbReference type="EMBL" id="JAUOPB010000016">
    <property type="protein sequence ID" value="MDO6424611.1"/>
    <property type="molecule type" value="Genomic_DNA"/>
</dbReference>
<keyword evidence="4 6" id="KW-0624">Polysaccharide degradation</keyword>
<gene>
    <name evidence="9" type="ORF">Q4521_19135</name>
</gene>
<evidence type="ECO:0000313" key="9">
    <source>
        <dbReference type="EMBL" id="MDO6424611.1"/>
    </source>
</evidence>
<dbReference type="PROSITE" id="PS51760">
    <property type="entry name" value="GH10_2"/>
    <property type="match status" value="1"/>
</dbReference>
<accession>A0AAW7XA47</accession>
<feature type="active site" description="Nucleophile" evidence="5">
    <location>
        <position position="266"/>
    </location>
</feature>
<comment type="catalytic activity">
    <reaction evidence="6">
        <text>Endohydrolysis of (1-&gt;4)-beta-D-xylosidic linkages in xylans.</text>
        <dbReference type="EC" id="3.2.1.8"/>
    </reaction>
</comment>
<feature type="signal peptide" evidence="7">
    <location>
        <begin position="1"/>
        <end position="25"/>
    </location>
</feature>
<evidence type="ECO:0000256" key="5">
    <source>
        <dbReference type="PROSITE-ProRule" id="PRU10061"/>
    </source>
</evidence>
<dbReference type="PRINTS" id="PR00134">
    <property type="entry name" value="GLHYDRLASE10"/>
</dbReference>
<dbReference type="SMART" id="SM00633">
    <property type="entry name" value="Glyco_10"/>
    <property type="match status" value="1"/>
</dbReference>
<dbReference type="InterPro" id="IPR031158">
    <property type="entry name" value="GH10_AS"/>
</dbReference>
<evidence type="ECO:0000256" key="7">
    <source>
        <dbReference type="SAM" id="SignalP"/>
    </source>
</evidence>
<reference evidence="9" key="1">
    <citation type="submission" date="2023-07" db="EMBL/GenBank/DDBJ databases">
        <title>Genome content predicts the carbon catabolic preferences of heterotrophic bacteria.</title>
        <authorList>
            <person name="Gralka M."/>
        </authorList>
    </citation>
    <scope>NUCLEOTIDE SEQUENCE</scope>
    <source>
        <strain evidence="9">I3M17_2</strain>
    </source>
</reference>
<keyword evidence="2 6" id="KW-0119">Carbohydrate metabolism</keyword>